<evidence type="ECO:0000256" key="5">
    <source>
        <dbReference type="ARBA" id="ARBA00023242"/>
    </source>
</evidence>
<evidence type="ECO:0000256" key="6">
    <source>
        <dbReference type="SAM" id="MobiDB-lite"/>
    </source>
</evidence>
<keyword evidence="4" id="KW-0040">ANK repeat</keyword>
<feature type="region of interest" description="Disordered" evidence="6">
    <location>
        <begin position="1"/>
        <end position="96"/>
    </location>
</feature>
<feature type="region of interest" description="Disordered" evidence="6">
    <location>
        <begin position="229"/>
        <end position="275"/>
    </location>
</feature>
<accession>A0A9P7ZYG9</accession>
<dbReference type="GO" id="GO:0005634">
    <property type="term" value="C:nucleus"/>
    <property type="evidence" value="ECO:0007669"/>
    <property type="project" value="UniProtKB-SubCell"/>
</dbReference>
<gene>
    <name evidence="7" type="ORF">KVV02_001449</name>
</gene>
<protein>
    <submittedName>
        <fullName evidence="7">Uncharacterized protein</fullName>
    </submittedName>
</protein>
<feature type="compositionally biased region" description="Basic and acidic residues" evidence="6">
    <location>
        <begin position="27"/>
        <end position="36"/>
    </location>
</feature>
<dbReference type="PANTHER" id="PTHR15263:SF1">
    <property type="entry name" value="NF-KAPPA-B INHIBITOR-LIKE PROTEIN 1"/>
    <property type="match status" value="1"/>
</dbReference>
<dbReference type="InterPro" id="IPR038753">
    <property type="entry name" value="NFKBIL1"/>
</dbReference>
<proteinExistence type="predicted"/>
<feature type="compositionally biased region" description="Basic residues" evidence="6">
    <location>
        <begin position="37"/>
        <end position="61"/>
    </location>
</feature>
<feature type="region of interest" description="Disordered" evidence="6">
    <location>
        <begin position="161"/>
        <end position="197"/>
    </location>
</feature>
<keyword evidence="3" id="KW-0677">Repeat</keyword>
<keyword evidence="2" id="KW-0597">Phosphoprotein</keyword>
<reference evidence="7" key="1">
    <citation type="submission" date="2021-07" db="EMBL/GenBank/DDBJ databases">
        <title>Draft genome of Mortierella alpina, strain LL118, isolated from an aspen leaf litter sample.</title>
        <authorList>
            <person name="Yang S."/>
            <person name="Vinatzer B.A."/>
        </authorList>
    </citation>
    <scope>NUCLEOTIDE SEQUENCE</scope>
    <source>
        <strain evidence="7">LL118</strain>
    </source>
</reference>
<evidence type="ECO:0000256" key="3">
    <source>
        <dbReference type="ARBA" id="ARBA00022737"/>
    </source>
</evidence>
<evidence type="ECO:0000256" key="1">
    <source>
        <dbReference type="ARBA" id="ARBA00004123"/>
    </source>
</evidence>
<dbReference type="EMBL" id="JAIFTL010000217">
    <property type="protein sequence ID" value="KAG9321253.1"/>
    <property type="molecule type" value="Genomic_DNA"/>
</dbReference>
<evidence type="ECO:0000256" key="2">
    <source>
        <dbReference type="ARBA" id="ARBA00022553"/>
    </source>
</evidence>
<dbReference type="Proteomes" id="UP000717515">
    <property type="component" value="Unassembled WGS sequence"/>
</dbReference>
<organism evidence="7 8">
    <name type="scientific">Mortierella alpina</name>
    <name type="common">Oleaginous fungus</name>
    <name type="synonym">Mortierella renispora</name>
    <dbReference type="NCBI Taxonomy" id="64518"/>
    <lineage>
        <taxon>Eukaryota</taxon>
        <taxon>Fungi</taxon>
        <taxon>Fungi incertae sedis</taxon>
        <taxon>Mucoromycota</taxon>
        <taxon>Mortierellomycotina</taxon>
        <taxon>Mortierellomycetes</taxon>
        <taxon>Mortierellales</taxon>
        <taxon>Mortierellaceae</taxon>
        <taxon>Mortierella</taxon>
    </lineage>
</organism>
<evidence type="ECO:0000256" key="4">
    <source>
        <dbReference type="ARBA" id="ARBA00023043"/>
    </source>
</evidence>
<sequence>MEGASATRLRFKGKADSSSHKKRTHSDRHPIQDQTHRYHRSSQRRGRSRSRSRSRSPRRRSRSPDDPSRTHRRHDSSHTSSSRSRRTPSKYKVTPAGYAPETYTDYVFDTAAQCEQAAAFALEQERDLEEIRQLGREQEKRHLDDFWLRDRVDDLEFHTSHFSGWDMPTAGRSPSSNPSASRNSREQHINAMPEDDYASYMRRGMGRSTQDREAQEWAEWVQEKEQNRYQEAKEEQRWKDEQKRQRRQKRKEREQLEAEEEAAAHAGVGSHQEDILESDSLANRLRKRVLVDSARREYESRWKILTEDTKFVSMDTIAWPPLGTTPTRASLSSSSLRTDGLSLFEFLFFGTNAKERDLRKQILRREQLKFHPDKFRQRFGARLPRPFEEAALITGEREMILEKVDRVAQALNEIGEMI</sequence>
<evidence type="ECO:0000313" key="8">
    <source>
        <dbReference type="Proteomes" id="UP000717515"/>
    </source>
</evidence>
<comment type="caution">
    <text evidence="7">The sequence shown here is derived from an EMBL/GenBank/DDBJ whole genome shotgun (WGS) entry which is preliminary data.</text>
</comment>
<name>A0A9P7ZYG9_MORAP</name>
<dbReference type="PANTHER" id="PTHR15263">
    <property type="entry name" value="I-KAPPA-B-LIKE PROTEIN IKBL"/>
    <property type="match status" value="1"/>
</dbReference>
<keyword evidence="5" id="KW-0539">Nucleus</keyword>
<dbReference type="AlphaFoldDB" id="A0A9P7ZYG9"/>
<comment type="subcellular location">
    <subcellularLocation>
        <location evidence="1">Nucleus</location>
    </subcellularLocation>
</comment>
<feature type="compositionally biased region" description="Basic and acidic residues" evidence="6">
    <location>
        <begin position="229"/>
        <end position="243"/>
    </location>
</feature>
<dbReference type="GO" id="GO:0043124">
    <property type="term" value="P:negative regulation of canonical NF-kappaB signal transduction"/>
    <property type="evidence" value="ECO:0007669"/>
    <property type="project" value="InterPro"/>
</dbReference>
<feature type="compositionally biased region" description="Low complexity" evidence="6">
    <location>
        <begin position="172"/>
        <end position="182"/>
    </location>
</feature>
<evidence type="ECO:0000313" key="7">
    <source>
        <dbReference type="EMBL" id="KAG9321253.1"/>
    </source>
</evidence>